<evidence type="ECO:0000256" key="1">
    <source>
        <dbReference type="ARBA" id="ARBA00005541"/>
    </source>
</evidence>
<evidence type="ECO:0000313" key="3">
    <source>
        <dbReference type="EMBL" id="QFY42297.1"/>
    </source>
</evidence>
<dbReference type="Proteomes" id="UP000325755">
    <property type="component" value="Chromosome"/>
</dbReference>
<accession>A0A5Q0BJF3</accession>
<comment type="similarity">
    <text evidence="1">Belongs to the TelA family.</text>
</comment>
<feature type="compositionally biased region" description="Polar residues" evidence="2">
    <location>
        <begin position="1"/>
        <end position="15"/>
    </location>
</feature>
<dbReference type="PANTHER" id="PTHR38432">
    <property type="entry name" value="TELA-LIKE PROTEIN SAOUHSC_01408"/>
    <property type="match status" value="1"/>
</dbReference>
<dbReference type="EMBL" id="CP044205">
    <property type="protein sequence ID" value="QFY42297.1"/>
    <property type="molecule type" value="Genomic_DNA"/>
</dbReference>
<feature type="region of interest" description="Disordered" evidence="2">
    <location>
        <begin position="1"/>
        <end position="28"/>
    </location>
</feature>
<dbReference type="InParanoid" id="A0A5Q0BJF3"/>
<reference evidence="3 4" key="1">
    <citation type="submission" date="2019-09" db="EMBL/GenBank/DDBJ databases">
        <title>Ecophysiology of the spiral-shaped methanotroph Methylospira mobilis as revealed by the complete genome sequence.</title>
        <authorList>
            <person name="Oshkin I.Y."/>
            <person name="Dedysh S.N."/>
            <person name="Miroshnikov K."/>
            <person name="Danilova O.V."/>
            <person name="Hakobyan A."/>
            <person name="Liesack W."/>
        </authorList>
    </citation>
    <scope>NUCLEOTIDE SEQUENCE [LARGE SCALE GENOMIC DNA]</scope>
    <source>
        <strain evidence="3 4">Shm1</strain>
    </source>
</reference>
<evidence type="ECO:0000313" key="4">
    <source>
        <dbReference type="Proteomes" id="UP000325755"/>
    </source>
</evidence>
<dbReference type="KEGG" id="mmob:F6R98_06380"/>
<evidence type="ECO:0000256" key="2">
    <source>
        <dbReference type="SAM" id="MobiDB-lite"/>
    </source>
</evidence>
<proteinExistence type="inferred from homology"/>
<dbReference type="PANTHER" id="PTHR38432:SF1">
    <property type="entry name" value="TELA-LIKE PROTEIN SAOUHSC_01408"/>
    <property type="match status" value="1"/>
</dbReference>
<dbReference type="Pfam" id="PF05816">
    <property type="entry name" value="TelA"/>
    <property type="match status" value="1"/>
</dbReference>
<name>A0A5Q0BJF3_9GAMM</name>
<organism evidence="3 4">
    <name type="scientific">Candidatus Methylospira mobilis</name>
    <dbReference type="NCBI Taxonomy" id="1808979"/>
    <lineage>
        <taxon>Bacteria</taxon>
        <taxon>Pseudomonadati</taxon>
        <taxon>Pseudomonadota</taxon>
        <taxon>Gammaproteobacteria</taxon>
        <taxon>Methylococcales</taxon>
        <taxon>Methylococcaceae</taxon>
        <taxon>Candidatus Methylospira</taxon>
    </lineage>
</organism>
<protein>
    <submittedName>
        <fullName evidence="3">Toxic anion resistance protein</fullName>
    </submittedName>
</protein>
<sequence length="401" mass="44223">MSDLQNSAEAQNTLTPPEVITPVAGPNAPDRVPLKAEVTAKIDEQIAHYLDSLMNEDIQSESFQAKLDSAFRLGKEEISNASSLMTGRFMERNFVGIENSAAFKSIQSMRGMLDELNPGKQGDLLEKNRLLGVIPFGNKLQAYFRKFQSVRNQMQAVMTAIHAARDDMQRDAAEIELVKSKLWDAMQKLKGAIYFAEQIDRQIAARVEELKAGDPLRAKALEQEVLFYARQNLQDMQTQMAVNVNGYLSLDVLKKTAREMANGCSRVATTGMSALATAQTVARATGNQIQVMEMLTGVSDTIGELVTETSRQLGKHVDKTGEFASNPLIGIQKIQEMFDNTFKAMDAMDAFRSKAIDALGKNNQILKEQISRSEQYLDRSRSADAKAAMSSDATIAGPVKL</sequence>
<dbReference type="RefSeq" id="WP_153248278.1">
    <property type="nucleotide sequence ID" value="NZ_CP044205.1"/>
</dbReference>
<dbReference type="OrthoDB" id="1654346at2"/>
<dbReference type="AlphaFoldDB" id="A0A5Q0BJF3"/>
<dbReference type="InterPro" id="IPR008863">
    <property type="entry name" value="Toxic_anion-R_TelA"/>
</dbReference>
<gene>
    <name evidence="3" type="ORF">F6R98_06380</name>
</gene>
<keyword evidence="4" id="KW-1185">Reference proteome</keyword>